<proteinExistence type="predicted"/>
<dbReference type="RefSeq" id="WP_212214443.1">
    <property type="nucleotide sequence ID" value="NZ_JAGUCO010000002.1"/>
</dbReference>
<keyword evidence="3" id="KW-1185">Reference proteome</keyword>
<evidence type="ECO:0000313" key="3">
    <source>
        <dbReference type="Proteomes" id="UP000708576"/>
    </source>
</evidence>
<name>A0ABS5JT45_9BACT</name>
<organism evidence="2 3">
    <name type="scientific">Carboxylicivirga linearis</name>
    <dbReference type="NCBI Taxonomy" id="1628157"/>
    <lineage>
        <taxon>Bacteria</taxon>
        <taxon>Pseudomonadati</taxon>
        <taxon>Bacteroidota</taxon>
        <taxon>Bacteroidia</taxon>
        <taxon>Marinilabiliales</taxon>
        <taxon>Marinilabiliaceae</taxon>
        <taxon>Carboxylicivirga</taxon>
    </lineage>
</organism>
<comment type="caution">
    <text evidence="2">The sequence shown here is derived from an EMBL/GenBank/DDBJ whole genome shotgun (WGS) entry which is preliminary data.</text>
</comment>
<gene>
    <name evidence="2" type="ORF">KEM10_05390</name>
</gene>
<evidence type="ECO:0000313" key="2">
    <source>
        <dbReference type="EMBL" id="MBS2097704.1"/>
    </source>
</evidence>
<evidence type="ECO:0000256" key="1">
    <source>
        <dbReference type="SAM" id="SignalP"/>
    </source>
</evidence>
<reference evidence="2 3" key="1">
    <citation type="journal article" date="2015" name="Int. J. Syst. Evol. Microbiol.">
        <title>Carboxylicivirga linearis sp. nov., isolated from a sea cucumber culture pond.</title>
        <authorList>
            <person name="Wang F.Q."/>
            <person name="Zhou Y.X."/>
            <person name="Lin X.Z."/>
            <person name="Chen G.J."/>
            <person name="Du Z.J."/>
        </authorList>
    </citation>
    <scope>NUCLEOTIDE SEQUENCE [LARGE SCALE GENOMIC DNA]</scope>
    <source>
        <strain evidence="2 3">FB218</strain>
    </source>
</reference>
<sequence length="1465" mass="168408">MIKRLRALSLFLFVLTSVSAQVTKFSDSPEVFLDEMNDKFKNVANKKAAKEFMDNFEVFWMNPETDDSLKQLVINTCNQLGKKRARPYPDYNIYLSTIMTFKNNGHDEISFKNWHNKVTSLLETPRYPLRNLNKFLKISEDLIATNTIFSTPAVSWKCSTNNYKYFYNNNKLAIEVGETNLICNSRNDSIIIYDTKGIFYPIDKIWKGDKGRVTWERSDFKPDMVYATFDDYEVEMDDPSFEVDSVQFYNKHYFDHPLEGKISNKVMAISSPSSTIYPKFITTKQRFTIEKIHPNIDYEGGFAQNGAKFMGAGTEENPAVITVSRNDTAFMTAKSLFFALRKDQILSNNTEISISLDTQNIYHPGLIFKYMADLNEIHLIRNGEGLALSPYFDTFHNISMDVELIKWKVGSQYLDLEMISGAAQNQAFFESLSYFREDFYNRLQGMDAIHPLQGLKNCSKYFHGRPFTATEYAQFMHLPESPIRQQVIQLSFYGFIEYNVNTDEIVIRQRLKDYLLFRLGQKDFDVIRFNSITPGEIANARLDLKNFDLNMNGVESISICDHQNVVFFPQNKEIILKENRNFVFSGAINAGMLNLFGNGFKFSYEDFRIDMSNIDSLRMKVLSGETDYFGQPLLKTVENTIANLSGYLQIDEADNKSGARRNSHFPILNSQIESYVYFNQPNIQNGAYKKEDFFFTLDPFEMDSINTLKPDNFNFGGEFQSNIFPTFRDSLTIRPDYSLGFTRDTPADGYPIYNNKAVFTNSIDLSNAGLKGNGVLEYVTTTSHSEEFTFLPDKVKGQAHKFTNEKRVEGTRYPDVQANYVSIEYLPEQEEIWAQSQEENFTMFNKEAQLKGRLKVTPYGSTGGGTFYMKSANLVSKEMDFSDHTVVADSSDFNLSNAEMGGVSFATTNLISNIDFETRQGTFSSRSGGSRVDFTDNRYISFISEFSWDMDLNDIYMGARGSKGNRFISTHRRQDSLSFYVPMARYDVELKTIFAEEVKQIDVGDANMIISDGLVTIREDAVIDPLDSVQIILQQDSAFTHVLYESHVNILGKYEYNAYGKYDYFNGEGKKLTLNMHNITLDKENKTFAEGKITEKDLFTFNSHFAFKGDIKLEAAFKDLNFNGGAQMLHRCSSGPQTYVRFDSRMDAKNVRIPINEETQSFEYSNIYKDFFITKDSTHVYSSFLESRKDYSDIPMLTGSGYLIYNDKEQSFDIAEEYKHANPDSTGNIIRFRETDCNIVAEGQIDMGIDLDEVKLKASGSLLDERDNNILSASTMLGIDFFFNQEALDKLYSSILNSSAKDSKVTKELFTKRMAEWIGKNNSEKIESERTGTGISEKLPEEIKQILLFSNIDFVWDSGERSFWADGEADLAYLNEYIVNKKVKVKAELMRKRSGNSLDMYIEFDENTWVYFTYKNNMMQTLSSNKEYNQIVQALKAEDRKQKGKPFTFIMSPESKKARFLKRFE</sequence>
<dbReference type="Proteomes" id="UP000708576">
    <property type="component" value="Unassembled WGS sequence"/>
</dbReference>
<dbReference type="EMBL" id="JAGUCO010000002">
    <property type="protein sequence ID" value="MBS2097704.1"/>
    <property type="molecule type" value="Genomic_DNA"/>
</dbReference>
<feature type="signal peptide" evidence="1">
    <location>
        <begin position="1"/>
        <end position="20"/>
    </location>
</feature>
<protein>
    <submittedName>
        <fullName evidence="2">Uncharacterized protein</fullName>
    </submittedName>
</protein>
<feature type="chain" id="PRO_5045285043" evidence="1">
    <location>
        <begin position="21"/>
        <end position="1465"/>
    </location>
</feature>
<accession>A0ABS5JT45</accession>
<keyword evidence="1" id="KW-0732">Signal</keyword>